<dbReference type="Pfam" id="PF13279">
    <property type="entry name" value="4HBT_2"/>
    <property type="match status" value="1"/>
</dbReference>
<evidence type="ECO:0000256" key="2">
    <source>
        <dbReference type="ARBA" id="ARBA00022801"/>
    </source>
</evidence>
<organism evidence="3 4">
    <name type="scientific">Lacrimispora celerecrescens</name>
    <dbReference type="NCBI Taxonomy" id="29354"/>
    <lineage>
        <taxon>Bacteria</taxon>
        <taxon>Bacillati</taxon>
        <taxon>Bacillota</taxon>
        <taxon>Clostridia</taxon>
        <taxon>Lachnospirales</taxon>
        <taxon>Lachnospiraceae</taxon>
        <taxon>Lacrimispora</taxon>
    </lineage>
</organism>
<dbReference type="OrthoDB" id="9800856at2"/>
<keyword evidence="4" id="KW-1185">Reference proteome</keyword>
<name>A0A084JR91_9FIRM</name>
<dbReference type="PANTHER" id="PTHR31793">
    <property type="entry name" value="4-HYDROXYBENZOYL-COA THIOESTERASE FAMILY MEMBER"/>
    <property type="match status" value="1"/>
</dbReference>
<reference evidence="3 4" key="1">
    <citation type="submission" date="2014-07" db="EMBL/GenBank/DDBJ databases">
        <title>Draft genome of Clostridium celerecrescens 152B isolated from sediments associated with methane hydrate from Krishna Godavari basin.</title>
        <authorList>
            <person name="Honkalas V.S."/>
            <person name="Dabir A.P."/>
            <person name="Arora P."/>
            <person name="Dhakephalkar P.K."/>
        </authorList>
    </citation>
    <scope>NUCLEOTIDE SEQUENCE [LARGE SCALE GENOMIC DNA]</scope>
    <source>
        <strain evidence="3 4">152B</strain>
    </source>
</reference>
<dbReference type="SUPFAM" id="SSF54637">
    <property type="entry name" value="Thioesterase/thiol ester dehydrase-isomerase"/>
    <property type="match status" value="1"/>
</dbReference>
<dbReference type="InterPro" id="IPR029069">
    <property type="entry name" value="HotDog_dom_sf"/>
</dbReference>
<dbReference type="Proteomes" id="UP000028525">
    <property type="component" value="Unassembled WGS sequence"/>
</dbReference>
<comment type="similarity">
    <text evidence="1">Belongs to the 4-hydroxybenzoyl-CoA thioesterase family.</text>
</comment>
<evidence type="ECO:0000256" key="1">
    <source>
        <dbReference type="ARBA" id="ARBA00005953"/>
    </source>
</evidence>
<dbReference type="InterPro" id="IPR006684">
    <property type="entry name" value="YbgC/YbaW"/>
</dbReference>
<proteinExistence type="inferred from homology"/>
<protein>
    <submittedName>
        <fullName evidence="3">Acyl-CoA thioester hydrolase</fullName>
    </submittedName>
</protein>
<dbReference type="PANTHER" id="PTHR31793:SF27">
    <property type="entry name" value="NOVEL THIOESTERASE SUPERFAMILY DOMAIN AND SAPOSIN A-TYPE DOMAIN CONTAINING PROTEIN (0610012H03RIK)"/>
    <property type="match status" value="1"/>
</dbReference>
<dbReference type="STRING" id="29354.IO98_01950"/>
<dbReference type="Gene3D" id="3.10.129.10">
    <property type="entry name" value="Hotdog Thioesterase"/>
    <property type="match status" value="1"/>
</dbReference>
<keyword evidence="2 3" id="KW-0378">Hydrolase</keyword>
<comment type="caution">
    <text evidence="3">The sequence shown here is derived from an EMBL/GenBank/DDBJ whole genome shotgun (WGS) entry which is preliminary data.</text>
</comment>
<evidence type="ECO:0000313" key="3">
    <source>
        <dbReference type="EMBL" id="KEZ91475.1"/>
    </source>
</evidence>
<dbReference type="CDD" id="cd00586">
    <property type="entry name" value="4HBT"/>
    <property type="match status" value="1"/>
</dbReference>
<gene>
    <name evidence="3" type="ORF">IO98_01950</name>
</gene>
<accession>A0A084JR91</accession>
<dbReference type="InterPro" id="IPR050563">
    <property type="entry name" value="4-hydroxybenzoyl-CoA_TE"/>
</dbReference>
<sequence>MIIKPYSRKTHYYETDQMGIIHHANYIHWMEEARVDFMDQIGFSYDRAISTGIDFALLSISCEYKSMVRFGETVNILASISAISISKMTVQYQITDAATGKLRTIGESTHCYYDSNKKRPVSLKKSLPELYDLLTSLCESEQV</sequence>
<dbReference type="RefSeq" id="WP_038277460.1">
    <property type="nucleotide sequence ID" value="NZ_JPME01000003.1"/>
</dbReference>
<dbReference type="AlphaFoldDB" id="A0A084JR91"/>
<evidence type="ECO:0000313" key="4">
    <source>
        <dbReference type="Proteomes" id="UP000028525"/>
    </source>
</evidence>
<dbReference type="PIRSF" id="PIRSF003230">
    <property type="entry name" value="YbgC"/>
    <property type="match status" value="1"/>
</dbReference>
<dbReference type="GO" id="GO:0047617">
    <property type="term" value="F:fatty acyl-CoA hydrolase activity"/>
    <property type="evidence" value="ECO:0007669"/>
    <property type="project" value="TreeGrafter"/>
</dbReference>
<dbReference type="EMBL" id="JPME01000003">
    <property type="protein sequence ID" value="KEZ91475.1"/>
    <property type="molecule type" value="Genomic_DNA"/>
</dbReference>
<dbReference type="NCBIfam" id="TIGR00051">
    <property type="entry name" value="YbgC/FadM family acyl-CoA thioesterase"/>
    <property type="match status" value="1"/>
</dbReference>